<dbReference type="InterPro" id="IPR000531">
    <property type="entry name" value="Beta-barrel_TonB"/>
</dbReference>
<keyword evidence="15" id="KW-0175">Coiled coil</keyword>
<feature type="domain" description="TonB-dependent receptor plug" evidence="19">
    <location>
        <begin position="55"/>
        <end position="164"/>
    </location>
</feature>
<protein>
    <submittedName>
        <fullName evidence="20">TonB-dependent hemoglobin/transferrin/lactoferrin family receptor</fullName>
    </submittedName>
</protein>
<feature type="region of interest" description="Disordered" evidence="16">
    <location>
        <begin position="288"/>
        <end position="313"/>
    </location>
</feature>
<comment type="subcellular location">
    <subcellularLocation>
        <location evidence="1 12">Cell outer membrane</location>
        <topology evidence="1 12">Multi-pass membrane protein</topology>
    </subcellularLocation>
</comment>
<comment type="caution">
    <text evidence="20">The sequence shown here is derived from an EMBL/GenBank/DDBJ whole genome shotgun (WGS) entry which is preliminary data.</text>
</comment>
<dbReference type="InterPro" id="IPR036942">
    <property type="entry name" value="Beta-barrel_TonB_sf"/>
</dbReference>
<dbReference type="Pfam" id="PF07715">
    <property type="entry name" value="Plug"/>
    <property type="match status" value="1"/>
</dbReference>
<evidence type="ECO:0000259" key="19">
    <source>
        <dbReference type="Pfam" id="PF07715"/>
    </source>
</evidence>
<dbReference type="Gene3D" id="2.40.170.20">
    <property type="entry name" value="TonB-dependent receptor, beta-barrel domain"/>
    <property type="match status" value="2"/>
</dbReference>
<dbReference type="PROSITE" id="PS01156">
    <property type="entry name" value="TONB_DEPENDENT_REC_2"/>
    <property type="match status" value="1"/>
</dbReference>
<evidence type="ECO:0000256" key="11">
    <source>
        <dbReference type="ARBA" id="ARBA00023237"/>
    </source>
</evidence>
<evidence type="ECO:0000256" key="10">
    <source>
        <dbReference type="ARBA" id="ARBA00023170"/>
    </source>
</evidence>
<evidence type="ECO:0000256" key="14">
    <source>
        <dbReference type="RuleBase" id="RU003357"/>
    </source>
</evidence>
<evidence type="ECO:0000256" key="15">
    <source>
        <dbReference type="SAM" id="Coils"/>
    </source>
</evidence>
<dbReference type="PANTHER" id="PTHR30069">
    <property type="entry name" value="TONB-DEPENDENT OUTER MEMBRANE RECEPTOR"/>
    <property type="match status" value="1"/>
</dbReference>
<dbReference type="GO" id="GO:0009279">
    <property type="term" value="C:cell outer membrane"/>
    <property type="evidence" value="ECO:0007669"/>
    <property type="project" value="UniProtKB-SubCell"/>
</dbReference>
<evidence type="ECO:0000313" key="21">
    <source>
        <dbReference type="Proteomes" id="UP001145481"/>
    </source>
</evidence>
<feature type="chain" id="PRO_5040891480" evidence="17">
    <location>
        <begin position="25"/>
        <end position="1009"/>
    </location>
</feature>
<evidence type="ECO:0000313" key="20">
    <source>
        <dbReference type="EMBL" id="MDA5622709.1"/>
    </source>
</evidence>
<comment type="similarity">
    <text evidence="2">Belongs to the TonB-dependent receptor family. Hemoglobin/haptoglobin binding protein subfamily.</text>
</comment>
<reference evidence="20" key="1">
    <citation type="submission" date="2022-07" db="EMBL/GenBank/DDBJ databases">
        <title>Genome-based characterization of novel serogroup A variants of Pasteurella multocida.</title>
        <authorList>
            <person name="Prajapati A."/>
            <person name="Yogisharadhya R."/>
            <person name="Mohanty N."/>
            <person name="Chanda M."/>
            <person name="Mendem S.K."/>
            <person name="Siddaramappa S."/>
            <person name="Shivachandra S.B."/>
        </authorList>
    </citation>
    <scope>NUCLEOTIDE SEQUENCE</scope>
    <source>
        <strain evidence="20">NIVEDIPm19</strain>
    </source>
</reference>
<dbReference type="InterPro" id="IPR037066">
    <property type="entry name" value="Plug_dom_sf"/>
</dbReference>
<keyword evidence="6 17" id="KW-0732">Signal</keyword>
<keyword evidence="7" id="KW-0677">Repeat</keyword>
<feature type="short sequence motif" description="TonB C-terminal box" evidence="13">
    <location>
        <begin position="992"/>
        <end position="1009"/>
    </location>
</feature>
<evidence type="ECO:0000256" key="17">
    <source>
        <dbReference type="SAM" id="SignalP"/>
    </source>
</evidence>
<evidence type="ECO:0000256" key="1">
    <source>
        <dbReference type="ARBA" id="ARBA00004571"/>
    </source>
</evidence>
<dbReference type="InterPro" id="IPR010949">
    <property type="entry name" value="TonB_Hb/transfer/lactofer_rcpt"/>
</dbReference>
<evidence type="ECO:0000256" key="2">
    <source>
        <dbReference type="ARBA" id="ARBA00008143"/>
    </source>
</evidence>
<dbReference type="PANTHER" id="PTHR30069:SF29">
    <property type="entry name" value="HEMOGLOBIN AND HEMOGLOBIN-HAPTOGLOBIN-BINDING PROTEIN 1-RELATED"/>
    <property type="match status" value="1"/>
</dbReference>
<keyword evidence="8 14" id="KW-0798">TonB box</keyword>
<dbReference type="InterPro" id="IPR012910">
    <property type="entry name" value="Plug_dom"/>
</dbReference>
<dbReference type="NCBIfam" id="TIGR01786">
    <property type="entry name" value="TonB-hemlactrns"/>
    <property type="match status" value="1"/>
</dbReference>
<keyword evidence="11 12" id="KW-0998">Cell outer membrane</keyword>
<dbReference type="GO" id="GO:0015344">
    <property type="term" value="F:siderophore uptake transmembrane transporter activity"/>
    <property type="evidence" value="ECO:0007669"/>
    <property type="project" value="TreeGrafter"/>
</dbReference>
<keyword evidence="5 12" id="KW-0812">Transmembrane</keyword>
<dbReference type="PROSITE" id="PS52016">
    <property type="entry name" value="TONB_DEPENDENT_REC_3"/>
    <property type="match status" value="1"/>
</dbReference>
<proteinExistence type="inferred from homology"/>
<evidence type="ECO:0000256" key="7">
    <source>
        <dbReference type="ARBA" id="ARBA00022737"/>
    </source>
</evidence>
<keyword evidence="10 20" id="KW-0675">Receptor</keyword>
<sequence length="1009" mass="114940">MRTTTIKFSAITLALLSYCGAILADSHQEATELDTITVSSQQDEMNIKEKKVGETVKTASQLKRQQVQDSRDLVRYETGVTVVEAGRFGSSGYAIRGVDENRVAITVDGLHQAETLSSQGFKELFEGYGNFNNTRNSVEIETLKQAKITKGADSIKVGSGGLGGSVIFETKDARDYLIEKDWHIGYRTGYSTSDNQELHSVTLAGRYKWFDALIIKTKRHGHEIENYDYKIANDGVIGRLREKTDPYKITKDSTLVKFSFQPNESHRFTIMGDIYDLHSEGQDLSYSLQASKTQPDAKNTSTRHTNDSSKRKNYGFSYENYSSNLFWDTLKLSYSEQKITNKARTDDYCDERTCQGPFNPLGNPLGLQLKDGKIVDKEGNPLKVVSTKKTDGSGDYVHTLVDSSNKPYTYPTWDSSTTQSTYWTFKRGRDYWLDCSLFDCNNITYYRPPNWNNSTLVTGTASASDLEKVTHNGKAYARLNNYSHYVILPSSKGYVDRNYSDRDLNTRTRQLNLDLTKQFPILNIENTLLYGAALSKTEKSMVNKSGYDGKDPQWWAESFLGTRGSSILTCETTSTFNGNLCPKEDVFSFLIPVVNKNKSIYFNNTMKINDYLSFDLGYRYDRIKYQPNYSSDSPKIPDDMVKELFIPFVGKPLVAVPPAPKWWDYPQKQSDPKFIDDLAAYNAAISENKKIEAENVEARKQNARDNINYFAQNKKYKSHSYSFTTTIDPTDFIKVQLKYSKGFRAPTSDEVYFTFKHPDFSILPNVNLKPEIAKTQEIALTFYGRHGFITTSAFKTKYNDFIDLKFIGVKNEKNQAGGQARAQDFLMYQNINRQHAKVTGFEINSKLYLGELVKAFNGFNVSYKYTHQKGRVDGNIPMNAIQPHTAVYGLGYQYPDDKFGIDIYWTKVNAKEAKDTYDMFSEKPGIQPIKWRSDSYSMVDLVAYAKPIKNITLQFGVYNLTDRKYLTWDSARSIRPFGTSNLINQKTGEGINRFYSPGRNYKLNAEITF</sequence>
<dbReference type="InterPro" id="IPR010917">
    <property type="entry name" value="TonB_rcpt_CS"/>
</dbReference>
<evidence type="ECO:0000256" key="12">
    <source>
        <dbReference type="PROSITE-ProRule" id="PRU01360"/>
    </source>
</evidence>
<evidence type="ECO:0000259" key="18">
    <source>
        <dbReference type="Pfam" id="PF00593"/>
    </source>
</evidence>
<dbReference type="RefSeq" id="WP_151248776.1">
    <property type="nucleotide sequence ID" value="NZ_JADMLI010000004.1"/>
</dbReference>
<keyword evidence="3 12" id="KW-0813">Transport</keyword>
<dbReference type="EMBL" id="JANJHC010000006">
    <property type="protein sequence ID" value="MDA5622709.1"/>
    <property type="molecule type" value="Genomic_DNA"/>
</dbReference>
<evidence type="ECO:0000256" key="4">
    <source>
        <dbReference type="ARBA" id="ARBA00022452"/>
    </source>
</evidence>
<dbReference type="Gene3D" id="2.170.130.10">
    <property type="entry name" value="TonB-dependent receptor, plug domain"/>
    <property type="match status" value="1"/>
</dbReference>
<feature type="signal peptide" evidence="17">
    <location>
        <begin position="1"/>
        <end position="24"/>
    </location>
</feature>
<organism evidence="20 21">
    <name type="scientific">Pasteurella multocida</name>
    <dbReference type="NCBI Taxonomy" id="747"/>
    <lineage>
        <taxon>Bacteria</taxon>
        <taxon>Pseudomonadati</taxon>
        <taxon>Pseudomonadota</taxon>
        <taxon>Gammaproteobacteria</taxon>
        <taxon>Pasteurellales</taxon>
        <taxon>Pasteurellaceae</taxon>
        <taxon>Pasteurella</taxon>
    </lineage>
</organism>
<accession>A0A9X3UPH9</accession>
<keyword evidence="4 12" id="KW-1134">Transmembrane beta strand</keyword>
<evidence type="ECO:0000256" key="8">
    <source>
        <dbReference type="ARBA" id="ARBA00023077"/>
    </source>
</evidence>
<dbReference type="Proteomes" id="UP001145481">
    <property type="component" value="Unassembled WGS sequence"/>
</dbReference>
<keyword evidence="9 12" id="KW-0472">Membrane</keyword>
<dbReference type="GO" id="GO:0044718">
    <property type="term" value="P:siderophore transmembrane transport"/>
    <property type="evidence" value="ECO:0007669"/>
    <property type="project" value="TreeGrafter"/>
</dbReference>
<evidence type="ECO:0000256" key="5">
    <source>
        <dbReference type="ARBA" id="ARBA00022692"/>
    </source>
</evidence>
<evidence type="ECO:0000256" key="3">
    <source>
        <dbReference type="ARBA" id="ARBA00022448"/>
    </source>
</evidence>
<evidence type="ECO:0000256" key="13">
    <source>
        <dbReference type="PROSITE-ProRule" id="PRU10144"/>
    </source>
</evidence>
<evidence type="ECO:0000256" key="9">
    <source>
        <dbReference type="ARBA" id="ARBA00023136"/>
    </source>
</evidence>
<evidence type="ECO:0000256" key="6">
    <source>
        <dbReference type="ARBA" id="ARBA00022729"/>
    </source>
</evidence>
<dbReference type="InterPro" id="IPR039426">
    <property type="entry name" value="TonB-dep_rcpt-like"/>
</dbReference>
<gene>
    <name evidence="20" type="ORF">NM948_04000</name>
</gene>
<feature type="compositionally biased region" description="Polar residues" evidence="16">
    <location>
        <begin position="288"/>
        <end position="303"/>
    </location>
</feature>
<dbReference type="Pfam" id="PF00593">
    <property type="entry name" value="TonB_dep_Rec_b-barrel"/>
    <property type="match status" value="1"/>
</dbReference>
<dbReference type="SUPFAM" id="SSF56935">
    <property type="entry name" value="Porins"/>
    <property type="match status" value="1"/>
</dbReference>
<feature type="domain" description="TonB-dependent receptor-like beta-barrel" evidence="18">
    <location>
        <begin position="403"/>
        <end position="960"/>
    </location>
</feature>
<name>A0A9X3UPH9_PASMD</name>
<feature type="coiled-coil region" evidence="15">
    <location>
        <begin position="681"/>
        <end position="713"/>
    </location>
</feature>
<dbReference type="AlphaFoldDB" id="A0A9X3UPH9"/>
<evidence type="ECO:0000256" key="16">
    <source>
        <dbReference type="SAM" id="MobiDB-lite"/>
    </source>
</evidence>